<evidence type="ECO:0000313" key="7">
    <source>
        <dbReference type="EMBL" id="ANF58369.1"/>
    </source>
</evidence>
<comment type="subunit">
    <text evidence="6">The basal body constitutes a major portion of the flagellar organelle and consists of four rings (L,P,S, and M) mounted on a central rod.</text>
</comment>
<feature type="chain" id="PRO_5009001686" description="Flagellar P-ring protein" evidence="6">
    <location>
        <begin position="26"/>
        <end position="377"/>
    </location>
</feature>
<evidence type="ECO:0000256" key="4">
    <source>
        <dbReference type="ARBA" id="ARBA00022729"/>
    </source>
</evidence>
<keyword evidence="7" id="KW-0966">Cell projection</keyword>
<proteinExistence type="inferred from homology"/>
<accession>A0A172YGF9</accession>
<dbReference type="Pfam" id="PF02119">
    <property type="entry name" value="FlgI"/>
    <property type="match status" value="1"/>
</dbReference>
<dbReference type="STRING" id="376489.A5892_13555"/>
<comment type="subcellular location">
    <subcellularLocation>
        <location evidence="2 6">Bacterial flagellum basal body</location>
    </subcellularLocation>
</comment>
<dbReference type="GO" id="GO:0009428">
    <property type="term" value="C:bacterial-type flagellum basal body, distal rod, P ring"/>
    <property type="evidence" value="ECO:0007669"/>
    <property type="project" value="InterPro"/>
</dbReference>
<evidence type="ECO:0000313" key="8">
    <source>
        <dbReference type="Proteomes" id="UP000077875"/>
    </source>
</evidence>
<comment type="function">
    <text evidence="1 6">Assembles around the rod to form the L-ring and probably protects the motor/basal body from shearing forces during rotation.</text>
</comment>
<evidence type="ECO:0000256" key="1">
    <source>
        <dbReference type="ARBA" id="ARBA00002591"/>
    </source>
</evidence>
<keyword evidence="7" id="KW-0282">Flagellum</keyword>
<dbReference type="PANTHER" id="PTHR30381">
    <property type="entry name" value="FLAGELLAR P-RING PERIPLASMIC PROTEIN FLGI"/>
    <property type="match status" value="1"/>
</dbReference>
<evidence type="ECO:0000256" key="5">
    <source>
        <dbReference type="ARBA" id="ARBA00023143"/>
    </source>
</evidence>
<dbReference type="EMBL" id="CP015243">
    <property type="protein sequence ID" value="ANF58369.1"/>
    <property type="molecule type" value="Genomic_DNA"/>
</dbReference>
<organism evidence="7 8">
    <name type="scientific">Halotalea alkalilenta</name>
    <dbReference type="NCBI Taxonomy" id="376489"/>
    <lineage>
        <taxon>Bacteria</taxon>
        <taxon>Pseudomonadati</taxon>
        <taxon>Pseudomonadota</taxon>
        <taxon>Gammaproteobacteria</taxon>
        <taxon>Oceanospirillales</taxon>
        <taxon>Halomonadaceae</taxon>
        <taxon>Halotalea</taxon>
    </lineage>
</organism>
<feature type="signal peptide" evidence="6">
    <location>
        <begin position="1"/>
        <end position="25"/>
    </location>
</feature>
<dbReference type="GO" id="GO:0071973">
    <property type="term" value="P:bacterial-type flagellum-dependent cell motility"/>
    <property type="evidence" value="ECO:0007669"/>
    <property type="project" value="InterPro"/>
</dbReference>
<dbReference type="HAMAP" id="MF_00416">
    <property type="entry name" value="FlgI"/>
    <property type="match status" value="1"/>
</dbReference>
<sequence precursor="true">MPQPVRFVRSFFPFVLALSAVLASALPGSAAAERIGDIATIQGVRDNAIIGYGLVVGLDNTGDQTTQTPFTAQTLNNMMSELGITVPSGVNMQLRNVAAAMVTAQLPAFASPGQQIDVTVSSVGTARSLRGGTLLMTPLKGADGQVYALAQGNLVIGGAGAQAAGSSITVNQLSAGRIPNGATIERGVPLDLGSDGLLGLDLKRADFTTATTAMNAINGYFGRNVASAIDGRTLMLQAPTDPSARVAFISQVQNIRMESAAPSPKVTINARTGSVVMNSDVRLRRAAVAHGSLSIVIDAQPIVSQPNPFGGGQTAVVPNANITMQQQGGALQMLNASPDLLDVVNALNLLGATPGDLISILEALKASGSLQAELEVI</sequence>
<evidence type="ECO:0000256" key="3">
    <source>
        <dbReference type="ARBA" id="ARBA00008994"/>
    </source>
</evidence>
<gene>
    <name evidence="6" type="primary">flgI</name>
    <name evidence="7" type="ORF">A5892_13555</name>
</gene>
<name>A0A172YGF9_9GAMM</name>
<dbReference type="RefSeq" id="WP_064123255.1">
    <property type="nucleotide sequence ID" value="NZ_CP015243.1"/>
</dbReference>
<keyword evidence="8" id="KW-1185">Reference proteome</keyword>
<protein>
    <recommendedName>
        <fullName evidence="6">Flagellar P-ring protein</fullName>
    </recommendedName>
    <alternativeName>
        <fullName evidence="6">Basal body P-ring protein</fullName>
    </alternativeName>
</protein>
<comment type="similarity">
    <text evidence="3 6">Belongs to the FlgI family.</text>
</comment>
<dbReference type="InterPro" id="IPR001782">
    <property type="entry name" value="Flag_FlgI"/>
</dbReference>
<evidence type="ECO:0000256" key="6">
    <source>
        <dbReference type="HAMAP-Rule" id="MF_00416"/>
    </source>
</evidence>
<dbReference type="NCBIfam" id="NF003676">
    <property type="entry name" value="PRK05303.1"/>
    <property type="match status" value="1"/>
</dbReference>
<dbReference type="AlphaFoldDB" id="A0A172YGF9"/>
<dbReference type="GO" id="GO:0005198">
    <property type="term" value="F:structural molecule activity"/>
    <property type="evidence" value="ECO:0007669"/>
    <property type="project" value="InterPro"/>
</dbReference>
<dbReference type="PRINTS" id="PR01010">
    <property type="entry name" value="FLGPRINGFLGI"/>
</dbReference>
<reference evidence="7 8" key="1">
    <citation type="submission" date="2016-04" db="EMBL/GenBank/DDBJ databases">
        <title>Complete Genome Sequence of Halotalea alkalilenta IHB B 13600.</title>
        <authorList>
            <person name="Swarnkar M.K."/>
            <person name="Sharma A."/>
            <person name="Kaushal K."/>
            <person name="Soni R."/>
            <person name="Rana S."/>
            <person name="Singh A.K."/>
            <person name="Gulati A."/>
        </authorList>
    </citation>
    <scope>NUCLEOTIDE SEQUENCE [LARGE SCALE GENOMIC DNA]</scope>
    <source>
        <strain evidence="7 8">IHB B 13600</strain>
    </source>
</reference>
<keyword evidence="5 6" id="KW-0975">Bacterial flagellum</keyword>
<keyword evidence="7" id="KW-0969">Cilium</keyword>
<dbReference type="Proteomes" id="UP000077875">
    <property type="component" value="Chromosome"/>
</dbReference>
<dbReference type="PANTHER" id="PTHR30381:SF0">
    <property type="entry name" value="FLAGELLAR P-RING PROTEIN"/>
    <property type="match status" value="1"/>
</dbReference>
<dbReference type="GO" id="GO:0030288">
    <property type="term" value="C:outer membrane-bounded periplasmic space"/>
    <property type="evidence" value="ECO:0007669"/>
    <property type="project" value="InterPro"/>
</dbReference>
<dbReference type="KEGG" id="haa:A5892_13555"/>
<keyword evidence="4 6" id="KW-0732">Signal</keyword>
<evidence type="ECO:0000256" key="2">
    <source>
        <dbReference type="ARBA" id="ARBA00004117"/>
    </source>
</evidence>